<gene>
    <name evidence="9" type="primary">tsaC</name>
    <name evidence="11" type="ORF">HMPREF0604_01150</name>
</gene>
<accession>A0ABN0CBL1</accession>
<dbReference type="PANTHER" id="PTHR17490:SF18">
    <property type="entry name" value="THREONYLCARBAMOYL-AMP SYNTHASE"/>
    <property type="match status" value="1"/>
</dbReference>
<evidence type="ECO:0000256" key="5">
    <source>
        <dbReference type="ARBA" id="ARBA00022695"/>
    </source>
</evidence>
<name>A0ABN0CBL1_NEIMU</name>
<evidence type="ECO:0000313" key="12">
    <source>
        <dbReference type="Proteomes" id="UP000003612"/>
    </source>
</evidence>
<keyword evidence="3 9" id="KW-0808">Transferase</keyword>
<keyword evidence="5 9" id="KW-0548">Nucleotidyltransferase</keyword>
<dbReference type="EC" id="2.7.7.87" evidence="9"/>
<dbReference type="Gene3D" id="3.90.870.10">
    <property type="entry name" value="DHBP synthase"/>
    <property type="match status" value="1"/>
</dbReference>
<dbReference type="SUPFAM" id="SSF55821">
    <property type="entry name" value="YrdC/RibB"/>
    <property type="match status" value="1"/>
</dbReference>
<evidence type="ECO:0000256" key="2">
    <source>
        <dbReference type="ARBA" id="ARBA00022490"/>
    </source>
</evidence>
<dbReference type="Proteomes" id="UP000003612">
    <property type="component" value="Unassembled WGS sequence"/>
</dbReference>
<comment type="similarity">
    <text evidence="9">Belongs to the SUA5 family. TsaC subfamily.</text>
</comment>
<comment type="subcellular location">
    <subcellularLocation>
        <location evidence="1 9">Cytoplasm</location>
    </subcellularLocation>
</comment>
<proteinExistence type="inferred from homology"/>
<dbReference type="PANTHER" id="PTHR17490">
    <property type="entry name" value="SUA5"/>
    <property type="match status" value="1"/>
</dbReference>
<organism evidence="11 12">
    <name type="scientific">Neisseria mucosa C102</name>
    <dbReference type="NCBI Taxonomy" id="435832"/>
    <lineage>
        <taxon>Bacteria</taxon>
        <taxon>Pseudomonadati</taxon>
        <taxon>Pseudomonadota</taxon>
        <taxon>Betaproteobacteria</taxon>
        <taxon>Neisseriales</taxon>
        <taxon>Neisseriaceae</taxon>
        <taxon>Neisseria</taxon>
    </lineage>
</organism>
<evidence type="ECO:0000256" key="6">
    <source>
        <dbReference type="ARBA" id="ARBA00022741"/>
    </source>
</evidence>
<protein>
    <recommendedName>
        <fullName evidence="9">Threonylcarbamoyl-AMP synthase</fullName>
        <shortName evidence="9">TC-AMP synthase</shortName>
        <ecNumber evidence="9">2.7.7.87</ecNumber>
    </recommendedName>
    <alternativeName>
        <fullName evidence="9">L-threonylcarbamoyladenylate synthase</fullName>
    </alternativeName>
    <alternativeName>
        <fullName evidence="9">t(6)A37 threonylcarbamoyladenosine biosynthesis protein TsaC</fullName>
    </alternativeName>
    <alternativeName>
        <fullName evidence="9">tRNA threonylcarbamoyladenosine biosynthesis protein TsaC</fullName>
    </alternativeName>
</protein>
<dbReference type="Pfam" id="PF01300">
    <property type="entry name" value="Sua5_yciO_yrdC"/>
    <property type="match status" value="1"/>
</dbReference>
<dbReference type="PROSITE" id="PS51163">
    <property type="entry name" value="YRDC"/>
    <property type="match status" value="1"/>
</dbReference>
<comment type="caution">
    <text evidence="11">The sequence shown here is derived from an EMBL/GenBank/DDBJ whole genome shotgun (WGS) entry which is preliminary data.</text>
</comment>
<comment type="catalytic activity">
    <reaction evidence="8 9">
        <text>L-threonine + hydrogencarbonate + ATP = L-threonylcarbamoyladenylate + diphosphate + H2O</text>
        <dbReference type="Rhea" id="RHEA:36407"/>
        <dbReference type="ChEBI" id="CHEBI:15377"/>
        <dbReference type="ChEBI" id="CHEBI:17544"/>
        <dbReference type="ChEBI" id="CHEBI:30616"/>
        <dbReference type="ChEBI" id="CHEBI:33019"/>
        <dbReference type="ChEBI" id="CHEBI:57926"/>
        <dbReference type="ChEBI" id="CHEBI:73682"/>
        <dbReference type="EC" id="2.7.7.87"/>
    </reaction>
</comment>
<sequence length="212" mass="24033">MNRNRPSEHRLSDNRSFRRPWYMMMFPRILSAAAQRRLQAHLKKGGLVAYPTESCYGLGCIPTLPKALNQLIHLKKRPQHKGMIVIGHSLEQLQPLLQRPSENIQTMLREAWPAPKTFLLPAGKKVLPSLRGKRRSKLAVRVPAHAGARRLCQVLEMPLVSTSCNRAGKRACKTEREVRRQFGRKVWVVGGLIGKQKTPSQIIDGETGARLR</sequence>
<dbReference type="EMBL" id="ACRG01000008">
    <property type="protein sequence ID" value="EFV80670.1"/>
    <property type="molecule type" value="Genomic_DNA"/>
</dbReference>
<dbReference type="HAMAP" id="MF_01852">
    <property type="entry name" value="TsaC"/>
    <property type="match status" value="1"/>
</dbReference>
<keyword evidence="7 9" id="KW-0067">ATP-binding</keyword>
<keyword evidence="4 9" id="KW-0819">tRNA processing</keyword>
<comment type="function">
    <text evidence="9">Required for the formation of a threonylcarbamoyl group on adenosine at position 37 (t(6)A37) in tRNAs that read codons beginning with adenine. Catalyzes the conversion of L-threonine, HCO(3)(-)/CO(2) and ATP to give threonylcarbamoyl-AMP (TC-AMP) as the acyladenylate intermediate, with the release of diphosphate.</text>
</comment>
<keyword evidence="6 9" id="KW-0547">Nucleotide-binding</keyword>
<evidence type="ECO:0000256" key="8">
    <source>
        <dbReference type="ARBA" id="ARBA00048366"/>
    </source>
</evidence>
<evidence type="ECO:0000256" key="3">
    <source>
        <dbReference type="ARBA" id="ARBA00022679"/>
    </source>
</evidence>
<evidence type="ECO:0000313" key="11">
    <source>
        <dbReference type="EMBL" id="EFV80670.1"/>
    </source>
</evidence>
<reference evidence="11 12" key="1">
    <citation type="submission" date="2010-12" db="EMBL/GenBank/DDBJ databases">
        <title>The Genome Sequence of Neisseria mucosa strain C102.</title>
        <authorList>
            <consortium name="The Broad Institute Genome Sequencing Platform"/>
            <person name="Earl A."/>
            <person name="Ward D."/>
            <person name="Feldgarden M."/>
            <person name="Gevers D."/>
            <person name="Sibley C.D."/>
            <person name="Field T.R."/>
            <person name="Grinwis M."/>
            <person name="Eshaghurshan C.S."/>
            <person name="Surette M."/>
            <person name="Young S.K."/>
            <person name="Zeng Q."/>
            <person name="Gargeya S."/>
            <person name="Fitzgerald M."/>
            <person name="Haas B."/>
            <person name="Abouelleil A."/>
            <person name="Alvarado L."/>
            <person name="Arachchi H.M."/>
            <person name="Berlin A."/>
            <person name="Brown A."/>
            <person name="Chapman S.B."/>
            <person name="Chen Z."/>
            <person name="Dunbar C."/>
            <person name="Freedman E."/>
            <person name="Gearin G."/>
            <person name="Gellesch M."/>
            <person name="Goldberg J."/>
            <person name="Griggs A."/>
            <person name="Gujja S."/>
            <person name="Heilman E."/>
            <person name="Heiman D."/>
            <person name="Howarth C."/>
            <person name="Larson L."/>
            <person name="Lui A."/>
            <person name="MacDonald P.J.P."/>
            <person name="Mehta T."/>
            <person name="Montmayeur A."/>
            <person name="Murphy C."/>
            <person name="Neiman D."/>
            <person name="Pearson M."/>
            <person name="Priest M."/>
            <person name="Roberts A."/>
            <person name="Saif S."/>
            <person name="Shea T."/>
            <person name="Shenoy N."/>
            <person name="Sisk P."/>
            <person name="Stolte C."/>
            <person name="Sykes S."/>
            <person name="White J."/>
            <person name="Yandava C."/>
            <person name="Nusbaum C."/>
            <person name="Birren B."/>
        </authorList>
    </citation>
    <scope>NUCLEOTIDE SEQUENCE [LARGE SCALE GENOMIC DNA]</scope>
    <source>
        <strain evidence="11 12">C102</strain>
    </source>
</reference>
<keyword evidence="12" id="KW-1185">Reference proteome</keyword>
<evidence type="ECO:0000256" key="4">
    <source>
        <dbReference type="ARBA" id="ARBA00022694"/>
    </source>
</evidence>
<evidence type="ECO:0000259" key="10">
    <source>
        <dbReference type="PROSITE" id="PS51163"/>
    </source>
</evidence>
<evidence type="ECO:0000256" key="7">
    <source>
        <dbReference type="ARBA" id="ARBA00022840"/>
    </source>
</evidence>
<dbReference type="InterPro" id="IPR006070">
    <property type="entry name" value="Sua5-like_dom"/>
</dbReference>
<evidence type="ECO:0000256" key="1">
    <source>
        <dbReference type="ARBA" id="ARBA00004496"/>
    </source>
</evidence>
<dbReference type="InterPro" id="IPR023535">
    <property type="entry name" value="TC-AMP_synthase"/>
</dbReference>
<dbReference type="InterPro" id="IPR017945">
    <property type="entry name" value="DHBP_synth_RibB-like_a/b_dom"/>
</dbReference>
<dbReference type="InterPro" id="IPR050156">
    <property type="entry name" value="TC-AMP_synthase_SUA5"/>
</dbReference>
<keyword evidence="2 9" id="KW-0963">Cytoplasm</keyword>
<evidence type="ECO:0000256" key="9">
    <source>
        <dbReference type="HAMAP-Rule" id="MF_01852"/>
    </source>
</evidence>
<feature type="domain" description="YrdC-like" evidence="10">
    <location>
        <begin position="32"/>
        <end position="212"/>
    </location>
</feature>